<feature type="transmembrane region" description="Helical" evidence="8">
    <location>
        <begin position="124"/>
        <end position="148"/>
    </location>
</feature>
<comment type="similarity">
    <text evidence="7">Belongs to the glycosyltransferase 87 family.</text>
</comment>
<dbReference type="Pfam" id="PF09594">
    <property type="entry name" value="GT87"/>
    <property type="match status" value="1"/>
</dbReference>
<keyword evidence="10" id="KW-1185">Reference proteome</keyword>
<gene>
    <name evidence="9" type="ORF">MUY27_07970</name>
</gene>
<feature type="transmembrane region" description="Helical" evidence="8">
    <location>
        <begin position="186"/>
        <end position="204"/>
    </location>
</feature>
<dbReference type="GO" id="GO:0005886">
    <property type="term" value="C:plasma membrane"/>
    <property type="evidence" value="ECO:0007669"/>
    <property type="project" value="UniProtKB-SubCell"/>
</dbReference>
<name>A0A9X2BCU3_9SPHI</name>
<feature type="transmembrane region" description="Helical" evidence="8">
    <location>
        <begin position="276"/>
        <end position="294"/>
    </location>
</feature>
<evidence type="ECO:0000256" key="8">
    <source>
        <dbReference type="SAM" id="Phobius"/>
    </source>
</evidence>
<dbReference type="Proteomes" id="UP001139450">
    <property type="component" value="Unassembled WGS sequence"/>
</dbReference>
<dbReference type="AlphaFoldDB" id="A0A9X2BCU3"/>
<feature type="transmembrane region" description="Helical" evidence="8">
    <location>
        <begin position="154"/>
        <end position="179"/>
    </location>
</feature>
<dbReference type="EMBL" id="JALJEJ010000003">
    <property type="protein sequence ID" value="MCJ8209643.1"/>
    <property type="molecule type" value="Genomic_DNA"/>
</dbReference>
<protein>
    <submittedName>
        <fullName evidence="9">DUF2029 domain-containing protein</fullName>
    </submittedName>
</protein>
<keyword evidence="3" id="KW-0808">Transferase</keyword>
<feature type="transmembrane region" description="Helical" evidence="8">
    <location>
        <begin position="324"/>
        <end position="344"/>
    </location>
</feature>
<reference evidence="9" key="1">
    <citation type="submission" date="2022-04" db="EMBL/GenBank/DDBJ databases">
        <title>Mucilaginibacter sp. RS28 isolated from freshwater.</title>
        <authorList>
            <person name="Ko S.-R."/>
        </authorList>
    </citation>
    <scope>NUCLEOTIDE SEQUENCE</scope>
    <source>
        <strain evidence="9">RS28</strain>
    </source>
</reference>
<keyword evidence="4 8" id="KW-0812">Transmembrane</keyword>
<dbReference type="InterPro" id="IPR018584">
    <property type="entry name" value="GT87"/>
</dbReference>
<proteinExistence type="inferred from homology"/>
<evidence type="ECO:0000256" key="1">
    <source>
        <dbReference type="ARBA" id="ARBA00004651"/>
    </source>
</evidence>
<feature type="transmembrane region" description="Helical" evidence="8">
    <location>
        <begin position="71"/>
        <end position="103"/>
    </location>
</feature>
<evidence type="ECO:0000256" key="7">
    <source>
        <dbReference type="ARBA" id="ARBA00024033"/>
    </source>
</evidence>
<evidence type="ECO:0000313" key="10">
    <source>
        <dbReference type="Proteomes" id="UP001139450"/>
    </source>
</evidence>
<evidence type="ECO:0000256" key="6">
    <source>
        <dbReference type="ARBA" id="ARBA00023136"/>
    </source>
</evidence>
<keyword evidence="6 8" id="KW-0472">Membrane</keyword>
<evidence type="ECO:0000256" key="5">
    <source>
        <dbReference type="ARBA" id="ARBA00022989"/>
    </source>
</evidence>
<dbReference type="GO" id="GO:0016758">
    <property type="term" value="F:hexosyltransferase activity"/>
    <property type="evidence" value="ECO:0007669"/>
    <property type="project" value="InterPro"/>
</dbReference>
<accession>A0A9X2BCU3</accession>
<feature type="transmembrane region" description="Helical" evidence="8">
    <location>
        <begin position="12"/>
        <end position="31"/>
    </location>
</feature>
<evidence type="ECO:0000256" key="2">
    <source>
        <dbReference type="ARBA" id="ARBA00022475"/>
    </source>
</evidence>
<organism evidence="9 10">
    <name type="scientific">Mucilaginibacter straminoryzae</name>
    <dbReference type="NCBI Taxonomy" id="2932774"/>
    <lineage>
        <taxon>Bacteria</taxon>
        <taxon>Pseudomonadati</taxon>
        <taxon>Bacteroidota</taxon>
        <taxon>Sphingobacteriia</taxon>
        <taxon>Sphingobacteriales</taxon>
        <taxon>Sphingobacteriaceae</taxon>
        <taxon>Mucilaginibacter</taxon>
    </lineage>
</organism>
<comment type="caution">
    <text evidence="9">The sequence shown here is derived from an EMBL/GenBank/DDBJ whole genome shotgun (WGS) entry which is preliminary data.</text>
</comment>
<keyword evidence="2" id="KW-1003">Cell membrane</keyword>
<feature type="transmembrane region" description="Helical" evidence="8">
    <location>
        <begin position="251"/>
        <end position="269"/>
    </location>
</feature>
<keyword evidence="5 8" id="KW-1133">Transmembrane helix</keyword>
<sequence>MSKLEKLLLNKYVVLSLWFGLSLIAVIKQASHNHINNYFIYKYTFVNLIHQHNLYSLQPEYYFDLNHYGPLFGLVIAPFTLLPDFWGCVLWVVFNCFALYWAIWQLPMTVNQRLAILLISAHELMTAAFGVQFNPSVAAIIILSLVFVHRKQDMWATLLIVAGTLIKLYGIVGLAFFFFSKNKIKFIWTFLMWSAVLFVLPMAFSSPHFVIQSYHDWLVCLSQKNADNTTSHMQDISVMGMIRRIFHYPQLSNLAVLIPGVLLFASAYIRISQFKYLPYRLTLLASVLIFAVIFSTGSESPTYIIAFAGVAIWFMNLDRPVTGFVIFLLVFALLVTSLSPSDLFPKYINKTYIKPYALKAFPCFLIWLKITYELLTKNFGDKAVKAVAS</sequence>
<evidence type="ECO:0000256" key="3">
    <source>
        <dbReference type="ARBA" id="ARBA00022679"/>
    </source>
</evidence>
<dbReference type="RefSeq" id="WP_245129477.1">
    <property type="nucleotide sequence ID" value="NZ_JALJEJ010000003.1"/>
</dbReference>
<comment type="subcellular location">
    <subcellularLocation>
        <location evidence="1">Cell membrane</location>
        <topology evidence="1">Multi-pass membrane protein</topology>
    </subcellularLocation>
</comment>
<evidence type="ECO:0000313" key="9">
    <source>
        <dbReference type="EMBL" id="MCJ8209643.1"/>
    </source>
</evidence>
<evidence type="ECO:0000256" key="4">
    <source>
        <dbReference type="ARBA" id="ARBA00022692"/>
    </source>
</evidence>